<evidence type="ECO:0000313" key="3">
    <source>
        <dbReference type="EMBL" id="KGO94107.1"/>
    </source>
</evidence>
<dbReference type="STRING" id="1121898.GCA_000422725_01755"/>
<dbReference type="Proteomes" id="UP000030111">
    <property type="component" value="Unassembled WGS sequence"/>
</dbReference>
<dbReference type="eggNOG" id="COG1028">
    <property type="taxonomic scope" value="Bacteria"/>
</dbReference>
<dbReference type="InterPro" id="IPR036291">
    <property type="entry name" value="NAD(P)-bd_dom_sf"/>
</dbReference>
<name>A0A0A2MN66_9FLAO</name>
<sequence>MKKLEGKVAIVTGSDSGIGAAIAIEFAKQGANVTVTYHTDEEGAQKTVAAIEAEGQKAIMLKIDVTLEPQITYLFSKTIETFGTVDILVNNAGIKGASKPVVEMTTEEFDATIKSDLYGPFYTCRSFAQYRKEQGGKGKIINITSIHEDVMAKNTADYNAAKGGLKNFTRTLALELAELQINVNNLGPGMIVTPMNEDILEDKEALKEKASKIPFKRAGYPEDIARLALFLASADSDYVTGSTYFMDGGLMQQMGAEV</sequence>
<accession>A0A0A2MN66</accession>
<keyword evidence="2" id="KW-0560">Oxidoreductase</keyword>
<evidence type="ECO:0000256" key="2">
    <source>
        <dbReference type="ARBA" id="ARBA00023002"/>
    </source>
</evidence>
<gene>
    <name evidence="3" type="ORF">Q766_04015</name>
</gene>
<dbReference type="PROSITE" id="PS00061">
    <property type="entry name" value="ADH_SHORT"/>
    <property type="match status" value="1"/>
</dbReference>
<evidence type="ECO:0000313" key="4">
    <source>
        <dbReference type="Proteomes" id="UP000030111"/>
    </source>
</evidence>
<keyword evidence="4" id="KW-1185">Reference proteome</keyword>
<proteinExistence type="inferred from homology"/>
<dbReference type="PANTHER" id="PTHR43639:SF1">
    <property type="entry name" value="SHORT-CHAIN DEHYDROGENASE_REDUCTASE FAMILY PROTEIN"/>
    <property type="match status" value="1"/>
</dbReference>
<dbReference type="PANTHER" id="PTHR43639">
    <property type="entry name" value="OXIDOREDUCTASE, SHORT-CHAIN DEHYDROGENASE/REDUCTASE FAMILY (AFU_ORTHOLOGUE AFUA_5G02870)"/>
    <property type="match status" value="1"/>
</dbReference>
<dbReference type="AlphaFoldDB" id="A0A0A2MN66"/>
<dbReference type="InterPro" id="IPR002347">
    <property type="entry name" value="SDR_fam"/>
</dbReference>
<dbReference type="PRINTS" id="PR00081">
    <property type="entry name" value="GDHRDH"/>
</dbReference>
<protein>
    <submittedName>
        <fullName evidence="3">Short-chain dehydrogenase</fullName>
    </submittedName>
</protein>
<dbReference type="GO" id="GO:0016491">
    <property type="term" value="F:oxidoreductase activity"/>
    <property type="evidence" value="ECO:0007669"/>
    <property type="project" value="UniProtKB-KW"/>
</dbReference>
<dbReference type="FunFam" id="3.40.50.720:FF:000084">
    <property type="entry name" value="Short-chain dehydrogenase reductase"/>
    <property type="match status" value="1"/>
</dbReference>
<dbReference type="SUPFAM" id="SSF51735">
    <property type="entry name" value="NAD(P)-binding Rossmann-fold domains"/>
    <property type="match status" value="1"/>
</dbReference>
<reference evidence="3 4" key="1">
    <citation type="submission" date="2013-09" db="EMBL/GenBank/DDBJ databases">
        <authorList>
            <person name="Zeng Z."/>
            <person name="Chen C."/>
        </authorList>
    </citation>
    <scope>NUCLEOTIDE SEQUENCE [LARGE SCALE GENOMIC DNA]</scope>
    <source>
        <strain evidence="3 4">WB 4.1-42</strain>
    </source>
</reference>
<dbReference type="PRINTS" id="PR00080">
    <property type="entry name" value="SDRFAMILY"/>
</dbReference>
<dbReference type="RefSeq" id="WP_026990610.1">
    <property type="nucleotide sequence ID" value="NZ_AUGP01000017.1"/>
</dbReference>
<comment type="similarity">
    <text evidence="1">Belongs to the short-chain dehydrogenases/reductases (SDR) family.</text>
</comment>
<comment type="caution">
    <text evidence="3">The sequence shown here is derived from an EMBL/GenBank/DDBJ whole genome shotgun (WGS) entry which is preliminary data.</text>
</comment>
<organism evidence="3 4">
    <name type="scientific">Flavobacterium subsaxonicum WB 4.1-42 = DSM 21790</name>
    <dbReference type="NCBI Taxonomy" id="1121898"/>
    <lineage>
        <taxon>Bacteria</taxon>
        <taxon>Pseudomonadati</taxon>
        <taxon>Bacteroidota</taxon>
        <taxon>Flavobacteriia</taxon>
        <taxon>Flavobacteriales</taxon>
        <taxon>Flavobacteriaceae</taxon>
        <taxon>Flavobacterium</taxon>
    </lineage>
</organism>
<dbReference type="EMBL" id="JRLY01000002">
    <property type="protein sequence ID" value="KGO94107.1"/>
    <property type="molecule type" value="Genomic_DNA"/>
</dbReference>
<dbReference type="InterPro" id="IPR020904">
    <property type="entry name" value="Sc_DH/Rdtase_CS"/>
</dbReference>
<dbReference type="Gene3D" id="3.40.50.720">
    <property type="entry name" value="NAD(P)-binding Rossmann-like Domain"/>
    <property type="match status" value="1"/>
</dbReference>
<dbReference type="Pfam" id="PF13561">
    <property type="entry name" value="adh_short_C2"/>
    <property type="match status" value="1"/>
</dbReference>
<dbReference type="NCBIfam" id="NF005559">
    <property type="entry name" value="PRK07231.1"/>
    <property type="match status" value="1"/>
</dbReference>
<evidence type="ECO:0000256" key="1">
    <source>
        <dbReference type="ARBA" id="ARBA00006484"/>
    </source>
</evidence>